<evidence type="ECO:0000313" key="3">
    <source>
        <dbReference type="RefSeq" id="XP_004495226.1"/>
    </source>
</evidence>
<sequence>MGFNSVYRSLQDIFPQVDSRLLRAVAIEHPKDADVAAEIVLTEIIPSISKKLLSVTPPQDMSPRIVVNLEDDSDEEGDRLAHRQHVRETEHGSYSSRYVPEEFIKTANSSSGPDLNVPVTYPRDLSPVPEELIKTANSTSGPDLNVPVTSPQDLSPVVIINLKDDNEEEGKRLTQNQLVENTDVGSSSSSSCSIPVQIIKPSDSCGLDLNMALNESTLSNCSGINDETNKFIGISDEPNILQNGEGNLTIGIPNEIAQETSNGFGHQANASFDQGRLDMDVDGENLASFGICQVMETEKNYLTEEAASTSNNGDRNANHLNEEWVDFFPTTYDYDATICDTSHILEKCESALIELEGYEIETTSQVQGPTPNAKGCLQIEFNASPSIVVVETSDVEDEIDGNKAFSQYNRACSVDMLEETIDEAKTNKKTLFSSMESLINLMREVELQEKAAEQANMSASRGGFDMLDRVEQYKAMLVHAKEANDMHAGEIYGEKAILATELKELQSRLSSLSGERDKSLAILDEMRLVLESRLTAADMLRKTAEHERQEKEESAQLALLEQEAMMEKVVQESKRLQQAADENSKLREFLMDRGQIVDTLQGEISVICEDIRLLKEKFDANLPLSKSFTSSQTSCILASSGSSHKSLASNVGSEHSDSSEILKITQAASVESLSDKVDQEERSKAEHNALLDDGWDIFEKDAELDSGLC</sequence>
<dbReference type="PaxDb" id="3827-XP_004495226.1"/>
<gene>
    <name evidence="3 4" type="primary">LOC101512176</name>
</gene>
<dbReference type="RefSeq" id="XP_004495226.1">
    <property type="nucleotide sequence ID" value="XM_004495169.3"/>
</dbReference>
<keyword evidence="1" id="KW-0175">Coiled coil</keyword>
<dbReference type="PANTHER" id="PTHR48459">
    <property type="entry name" value="CUE DOMAIN-CONTAINING PROTEIN"/>
    <property type="match status" value="1"/>
</dbReference>
<protein>
    <submittedName>
        <fullName evidence="3 4">Uncharacterized protein LOC101512176</fullName>
    </submittedName>
</protein>
<organism evidence="2 4">
    <name type="scientific">Cicer arietinum</name>
    <name type="common">Chickpea</name>
    <name type="synonym">Garbanzo</name>
    <dbReference type="NCBI Taxonomy" id="3827"/>
    <lineage>
        <taxon>Eukaryota</taxon>
        <taxon>Viridiplantae</taxon>
        <taxon>Streptophyta</taxon>
        <taxon>Embryophyta</taxon>
        <taxon>Tracheophyta</taxon>
        <taxon>Spermatophyta</taxon>
        <taxon>Magnoliopsida</taxon>
        <taxon>eudicotyledons</taxon>
        <taxon>Gunneridae</taxon>
        <taxon>Pentapetalae</taxon>
        <taxon>rosids</taxon>
        <taxon>fabids</taxon>
        <taxon>Fabales</taxon>
        <taxon>Fabaceae</taxon>
        <taxon>Papilionoideae</taxon>
        <taxon>50 kb inversion clade</taxon>
        <taxon>NPAAA clade</taxon>
        <taxon>Hologalegina</taxon>
        <taxon>IRL clade</taxon>
        <taxon>Cicereae</taxon>
        <taxon>Cicer</taxon>
    </lineage>
</organism>
<dbReference type="CDD" id="cd14279">
    <property type="entry name" value="CUE"/>
    <property type="match status" value="1"/>
</dbReference>
<dbReference type="GeneID" id="101512176"/>
<evidence type="ECO:0000313" key="4">
    <source>
        <dbReference type="RefSeq" id="XP_012569764.1"/>
    </source>
</evidence>
<accession>A0A1S3E316</accession>
<dbReference type="OrthoDB" id="620544at2759"/>
<evidence type="ECO:0000313" key="2">
    <source>
        <dbReference type="Proteomes" id="UP000087171"/>
    </source>
</evidence>
<dbReference type="PANTHER" id="PTHR48459:SF1">
    <property type="entry name" value="CUE DOMAIN-CONTAINING PROTEIN"/>
    <property type="match status" value="1"/>
</dbReference>
<feature type="coiled-coil region" evidence="1">
    <location>
        <begin position="543"/>
        <end position="579"/>
    </location>
</feature>
<reference evidence="2" key="1">
    <citation type="journal article" date="2013" name="Nat. Biotechnol.">
        <title>Draft genome sequence of chickpea (Cicer arietinum) provides a resource for trait improvement.</title>
        <authorList>
            <person name="Varshney R.K."/>
            <person name="Song C."/>
            <person name="Saxena R.K."/>
            <person name="Azam S."/>
            <person name="Yu S."/>
            <person name="Sharpe A.G."/>
            <person name="Cannon S."/>
            <person name="Baek J."/>
            <person name="Rosen B.D."/>
            <person name="Tar'an B."/>
            <person name="Millan T."/>
            <person name="Zhang X."/>
            <person name="Ramsay L.D."/>
            <person name="Iwata A."/>
            <person name="Wang Y."/>
            <person name="Nelson W."/>
            <person name="Farmer A.D."/>
            <person name="Gaur P.M."/>
            <person name="Soderlund C."/>
            <person name="Penmetsa R.V."/>
            <person name="Xu C."/>
            <person name="Bharti A.K."/>
            <person name="He W."/>
            <person name="Winter P."/>
            <person name="Zhao S."/>
            <person name="Hane J.K."/>
            <person name="Carrasquilla-Garcia N."/>
            <person name="Condie J.A."/>
            <person name="Upadhyaya H.D."/>
            <person name="Luo M.C."/>
            <person name="Thudi M."/>
            <person name="Gowda C.L."/>
            <person name="Singh N.P."/>
            <person name="Lichtenzveig J."/>
            <person name="Gali K.K."/>
            <person name="Rubio J."/>
            <person name="Nadarajan N."/>
            <person name="Dolezel J."/>
            <person name="Bansal K.C."/>
            <person name="Xu X."/>
            <person name="Edwards D."/>
            <person name="Zhang G."/>
            <person name="Kahl G."/>
            <person name="Gil J."/>
            <person name="Singh K.B."/>
            <person name="Datta S.K."/>
            <person name="Jackson S.A."/>
            <person name="Wang J."/>
            <person name="Cook D.R."/>
        </authorList>
    </citation>
    <scope>NUCLEOTIDE SEQUENCE [LARGE SCALE GENOMIC DNA]</scope>
    <source>
        <strain evidence="2">cv. CDC Frontier</strain>
    </source>
</reference>
<evidence type="ECO:0000256" key="1">
    <source>
        <dbReference type="SAM" id="Coils"/>
    </source>
</evidence>
<dbReference type="Proteomes" id="UP000087171">
    <property type="component" value="Chromosome Ca4"/>
</dbReference>
<keyword evidence="2" id="KW-1185">Reference proteome</keyword>
<dbReference type="eggNOG" id="ENOG502QVXV">
    <property type="taxonomic scope" value="Eukaryota"/>
</dbReference>
<name>A0A1S3E316_CICAR</name>
<reference evidence="3 4" key="2">
    <citation type="submission" date="2025-04" db="UniProtKB">
        <authorList>
            <consortium name="RefSeq"/>
        </authorList>
    </citation>
    <scope>IDENTIFICATION</scope>
    <source>
        <tissue evidence="3 4">Etiolated seedlings</tissue>
    </source>
</reference>
<dbReference type="RefSeq" id="XP_012569764.1">
    <property type="nucleotide sequence ID" value="XM_012714310.2"/>
</dbReference>
<dbReference type="AlphaFoldDB" id="A0A1S3E316"/>
<dbReference type="KEGG" id="cam:101512176"/>
<dbReference type="STRING" id="3827.A0A1S3E316"/>
<proteinExistence type="predicted"/>